<accession>A0A5R9IQB2</accession>
<dbReference type="PANTHER" id="PTHR35562:SF1">
    <property type="entry name" value="UPF0115 PROTEIN YFCN"/>
    <property type="match status" value="1"/>
</dbReference>
<evidence type="ECO:0000256" key="3">
    <source>
        <dbReference type="ARBA" id="ARBA00022759"/>
    </source>
</evidence>
<name>A0A5R9IQB2_9GAMM</name>
<evidence type="ECO:0000313" key="9">
    <source>
        <dbReference type="EMBL" id="TLU67725.1"/>
    </source>
</evidence>
<dbReference type="PANTHER" id="PTHR35562">
    <property type="entry name" value="DNA ENDONUCLEASE SMRA-RELATED"/>
    <property type="match status" value="1"/>
</dbReference>
<dbReference type="GO" id="GO:0072344">
    <property type="term" value="P:rescue of stalled ribosome"/>
    <property type="evidence" value="ECO:0007669"/>
    <property type="project" value="UniProtKB-UniRule"/>
</dbReference>
<dbReference type="InterPro" id="IPR022990">
    <property type="entry name" value="SmrB-like"/>
</dbReference>
<gene>
    <name evidence="6 9" type="primary">smrB</name>
    <name evidence="9" type="ORF">FE810_01895</name>
</gene>
<dbReference type="Gene3D" id="3.30.1370.110">
    <property type="match status" value="1"/>
</dbReference>
<organism evidence="9 10">
    <name type="scientific">Thalassotalea litorea</name>
    <dbReference type="NCBI Taxonomy" id="2020715"/>
    <lineage>
        <taxon>Bacteria</taxon>
        <taxon>Pseudomonadati</taxon>
        <taxon>Pseudomonadota</taxon>
        <taxon>Gammaproteobacteria</taxon>
        <taxon>Alteromonadales</taxon>
        <taxon>Colwelliaceae</taxon>
        <taxon>Thalassotalea</taxon>
    </lineage>
</organism>
<dbReference type="InterPro" id="IPR002625">
    <property type="entry name" value="Smr_dom"/>
</dbReference>
<dbReference type="GO" id="GO:0016787">
    <property type="term" value="F:hydrolase activity"/>
    <property type="evidence" value="ECO:0007669"/>
    <property type="project" value="UniProtKB-KW"/>
</dbReference>
<dbReference type="RefSeq" id="WP_138318328.1">
    <property type="nucleotide sequence ID" value="NZ_VCBC01000002.1"/>
</dbReference>
<dbReference type="HAMAP" id="MF_01042">
    <property type="entry name" value="SmrB"/>
    <property type="match status" value="1"/>
</dbReference>
<evidence type="ECO:0000256" key="2">
    <source>
        <dbReference type="ARBA" id="ARBA00022730"/>
    </source>
</evidence>
<dbReference type="InterPro" id="IPR036063">
    <property type="entry name" value="Smr_dom_sf"/>
</dbReference>
<evidence type="ECO:0000256" key="6">
    <source>
        <dbReference type="HAMAP-Rule" id="MF_01042"/>
    </source>
</evidence>
<keyword evidence="5 6" id="KW-0694">RNA-binding</keyword>
<keyword evidence="1 6" id="KW-0540">Nuclease</keyword>
<evidence type="ECO:0000259" key="8">
    <source>
        <dbReference type="PROSITE" id="PS50828"/>
    </source>
</evidence>
<dbReference type="PROSITE" id="PS50828">
    <property type="entry name" value="SMR"/>
    <property type="match status" value="1"/>
</dbReference>
<dbReference type="AlphaFoldDB" id="A0A5R9IQB2"/>
<comment type="subunit">
    <text evidence="6">Associates with collided ribosomes, but not with correctly translating polysomes.</text>
</comment>
<evidence type="ECO:0000256" key="4">
    <source>
        <dbReference type="ARBA" id="ARBA00022801"/>
    </source>
</evidence>
<dbReference type="GO" id="GO:0004521">
    <property type="term" value="F:RNA endonuclease activity"/>
    <property type="evidence" value="ECO:0007669"/>
    <property type="project" value="UniProtKB-UniRule"/>
</dbReference>
<feature type="region of interest" description="Disordered" evidence="7">
    <location>
        <begin position="1"/>
        <end position="46"/>
    </location>
</feature>
<dbReference type="GO" id="GO:0019843">
    <property type="term" value="F:rRNA binding"/>
    <property type="evidence" value="ECO:0007669"/>
    <property type="project" value="UniProtKB-UniRule"/>
</dbReference>
<comment type="caution">
    <text evidence="9">The sequence shown here is derived from an EMBL/GenBank/DDBJ whole genome shotgun (WGS) entry which is preliminary data.</text>
</comment>
<comment type="similarity">
    <text evidence="6">Belongs to the SmrB family.</text>
</comment>
<evidence type="ECO:0000256" key="5">
    <source>
        <dbReference type="ARBA" id="ARBA00022884"/>
    </source>
</evidence>
<dbReference type="Proteomes" id="UP000307790">
    <property type="component" value="Unassembled WGS sequence"/>
</dbReference>
<keyword evidence="3 6" id="KW-0255">Endonuclease</keyword>
<dbReference type="SUPFAM" id="SSF160443">
    <property type="entry name" value="SMR domain-like"/>
    <property type="match status" value="1"/>
</dbReference>
<reference evidence="9 10" key="1">
    <citation type="submission" date="2019-05" db="EMBL/GenBank/DDBJ databases">
        <title>Genome sequences of Thalassotalea litorea 1K03283.</title>
        <authorList>
            <person name="Zhang D."/>
        </authorList>
    </citation>
    <scope>NUCLEOTIDE SEQUENCE [LARGE SCALE GENOMIC DNA]</scope>
    <source>
        <strain evidence="9 10">MCCC 1K03283</strain>
    </source>
</reference>
<proteinExistence type="inferred from homology"/>
<evidence type="ECO:0000256" key="1">
    <source>
        <dbReference type="ARBA" id="ARBA00022722"/>
    </source>
</evidence>
<dbReference type="Pfam" id="PF01713">
    <property type="entry name" value="Smr"/>
    <property type="match status" value="1"/>
</dbReference>
<feature type="compositionally biased region" description="Basic and acidic residues" evidence="7">
    <location>
        <begin position="1"/>
        <end position="15"/>
    </location>
</feature>
<comment type="function">
    <text evidence="6">Acts as a ribosome collision sensor. Detects stalled/collided disomes (pairs of ribosomes where the leading ribosome is stalled and a second ribosome has collided with it) and endonucleolytically cleaves mRNA at the 5' boundary of the stalled ribosome. Stalled/collided disomes form a new interface (primarily via the 30S subunits) that binds SmrB. Cleaved mRNA becomes available for tmRNA ligation, leading to ribosomal subunit dissociation and rescue of stalled ribosomes.</text>
</comment>
<keyword evidence="2 6" id="KW-0699">rRNA-binding</keyword>
<dbReference type="SMART" id="SM00463">
    <property type="entry name" value="SMR"/>
    <property type="match status" value="1"/>
</dbReference>
<sequence length="179" mass="20468">MKSKTPLDRQEKELFEQAMGSVKPMSQDKVNLKKPTQSQKKQQSHRLTFEKQQFHFSDEYEPQLPSTGPMKYVREDADSFEAKLLRRGEYAPELILDLHGLKQQESKQEIAALLASCIKQHVKCACIIHGIGNRVLKTKVPHWLVQHPDVLAFHQAPLEWGGMGALLILLDLPDDPFCK</sequence>
<dbReference type="EC" id="3.1.-.-" evidence="6"/>
<keyword evidence="4 6" id="KW-0378">Hydrolase</keyword>
<feature type="domain" description="Smr" evidence="8">
    <location>
        <begin position="96"/>
        <end position="171"/>
    </location>
</feature>
<dbReference type="EMBL" id="VCBC01000002">
    <property type="protein sequence ID" value="TLU67725.1"/>
    <property type="molecule type" value="Genomic_DNA"/>
</dbReference>
<keyword evidence="10" id="KW-1185">Reference proteome</keyword>
<protein>
    <recommendedName>
        <fullName evidence="6">Ribosome rescue factor SmrB</fullName>
        <ecNumber evidence="6">3.1.-.-</ecNumber>
    </recommendedName>
</protein>
<dbReference type="OrthoDB" id="5795446at2"/>
<evidence type="ECO:0000256" key="7">
    <source>
        <dbReference type="SAM" id="MobiDB-lite"/>
    </source>
</evidence>
<dbReference type="NCBIfam" id="NF003432">
    <property type="entry name" value="PRK04946.1"/>
    <property type="match status" value="1"/>
</dbReference>
<evidence type="ECO:0000313" key="10">
    <source>
        <dbReference type="Proteomes" id="UP000307790"/>
    </source>
</evidence>